<dbReference type="Proteomes" id="UP000663829">
    <property type="component" value="Unassembled WGS sequence"/>
</dbReference>
<evidence type="ECO:0000313" key="2">
    <source>
        <dbReference type="EMBL" id="CAF1407930.1"/>
    </source>
</evidence>
<dbReference type="AlphaFoldDB" id="A0A815LUQ5"/>
<dbReference type="SUPFAM" id="SSF56672">
    <property type="entry name" value="DNA/RNA polymerases"/>
    <property type="match status" value="1"/>
</dbReference>
<dbReference type="EMBL" id="CAJNOQ010017785">
    <property type="protein sequence ID" value="CAF1407930.1"/>
    <property type="molecule type" value="Genomic_DNA"/>
</dbReference>
<gene>
    <name evidence="2" type="ORF">GPM918_LOCUS33428</name>
    <name evidence="3" type="ORF">SRO942_LOCUS34109</name>
</gene>
<comment type="caution">
    <text evidence="2">The sequence shown here is derived from an EMBL/GenBank/DDBJ whole genome shotgun (WGS) entry which is preliminary data.</text>
</comment>
<evidence type="ECO:0000313" key="3">
    <source>
        <dbReference type="EMBL" id="CAF4298194.1"/>
    </source>
</evidence>
<organism evidence="2 4">
    <name type="scientific">Didymodactylos carnosus</name>
    <dbReference type="NCBI Taxonomy" id="1234261"/>
    <lineage>
        <taxon>Eukaryota</taxon>
        <taxon>Metazoa</taxon>
        <taxon>Spiralia</taxon>
        <taxon>Gnathifera</taxon>
        <taxon>Rotifera</taxon>
        <taxon>Eurotatoria</taxon>
        <taxon>Bdelloidea</taxon>
        <taxon>Philodinida</taxon>
        <taxon>Philodinidae</taxon>
        <taxon>Didymodactylos</taxon>
    </lineage>
</organism>
<dbReference type="EMBL" id="CAJOBC010083205">
    <property type="protein sequence ID" value="CAF4298194.1"/>
    <property type="molecule type" value="Genomic_DNA"/>
</dbReference>
<feature type="domain" description="Reverse transcriptase" evidence="1">
    <location>
        <begin position="255"/>
        <end position="429"/>
    </location>
</feature>
<dbReference type="PANTHER" id="PTHR33332">
    <property type="entry name" value="REVERSE TRANSCRIPTASE DOMAIN-CONTAINING PROTEIN"/>
    <property type="match status" value="1"/>
</dbReference>
<proteinExistence type="predicted"/>
<protein>
    <recommendedName>
        <fullName evidence="1">Reverse transcriptase domain-containing protein</fullName>
    </recommendedName>
</protein>
<dbReference type="InterPro" id="IPR043502">
    <property type="entry name" value="DNA/RNA_pol_sf"/>
</dbReference>
<sequence length="429" mass="49515">MYQSGHATRTIYNYNAVDWGYYCYQISQQLRNNPNVYMFGVSVDARYQALCRCILKAAELAIPSKVITLHQRDKPWFTESLRCLYRRRNRLYRTYKHTQNTKHNALYRSASKIFFTQCEDEKKAYFAKLNNIQVNNKNWWKLLKASMGRRATVNIPSLLNPQSQWVHDNLGKANLMNSYFASVCFMSSIDENRTFNYPLHTSTISIENISVSDSDIDKIIGGISTSKACSPGITCGMLREAKLFITDSLRSICQQSLDDGVFPSSLKIGHVTSLYKSKEHWLSCNYRPMTLLPIMSKVFERIVFRAVYTHLVKNNLLNMMQSGFRKYHSTVTQLIEFVHNIYRDLENGDDCIAVYLDFSKALDKVWHSAFLNKLEKKGIRGALLQWFRSYLSDRSIITVVNGQTSKPAKINRGVPQCSVLGPLLFFDIH</sequence>
<dbReference type="PROSITE" id="PS50878">
    <property type="entry name" value="RT_POL"/>
    <property type="match status" value="1"/>
</dbReference>
<name>A0A815LUQ5_9BILA</name>
<keyword evidence="4" id="KW-1185">Reference proteome</keyword>
<accession>A0A815LUQ5</accession>
<dbReference type="Proteomes" id="UP000681722">
    <property type="component" value="Unassembled WGS sequence"/>
</dbReference>
<dbReference type="OrthoDB" id="410381at2759"/>
<dbReference type="InterPro" id="IPR000477">
    <property type="entry name" value="RT_dom"/>
</dbReference>
<reference evidence="2" key="1">
    <citation type="submission" date="2021-02" db="EMBL/GenBank/DDBJ databases">
        <authorList>
            <person name="Nowell W R."/>
        </authorList>
    </citation>
    <scope>NUCLEOTIDE SEQUENCE</scope>
</reference>
<evidence type="ECO:0000259" key="1">
    <source>
        <dbReference type="PROSITE" id="PS50878"/>
    </source>
</evidence>
<evidence type="ECO:0000313" key="4">
    <source>
        <dbReference type="Proteomes" id="UP000663829"/>
    </source>
</evidence>
<dbReference type="Pfam" id="PF00078">
    <property type="entry name" value="RVT_1"/>
    <property type="match status" value="1"/>
</dbReference>